<evidence type="ECO:0000256" key="2">
    <source>
        <dbReference type="SAM" id="MobiDB-lite"/>
    </source>
</evidence>
<evidence type="ECO:0000313" key="4">
    <source>
        <dbReference type="EMBL" id="KAJ7736339.1"/>
    </source>
</evidence>
<sequence length="129" mass="13743">GQTCVTANRIYVQSSVYAEFASRKRSPRSRPGMASTTTRTSTPLFVPPTAHSPPTARTARSSTTPALEKVQAHVDDAIALGTQVRVGKAVPATSFLHPTVLSDVPPAARVNPEKTFGPLAALTRFETEK</sequence>
<comment type="caution">
    <text evidence="4">The sequence shown here is derived from an EMBL/GenBank/DDBJ whole genome shotgun (WGS) entry which is preliminary data.</text>
</comment>
<dbReference type="PANTHER" id="PTHR43353:SF5">
    <property type="entry name" value="SUCCINATE-SEMIALDEHYDE DEHYDROGENASE, MITOCHONDRIAL"/>
    <property type="match status" value="1"/>
</dbReference>
<proteinExistence type="predicted"/>
<evidence type="ECO:0000259" key="3">
    <source>
        <dbReference type="Pfam" id="PF00171"/>
    </source>
</evidence>
<dbReference type="Gene3D" id="3.40.309.10">
    <property type="entry name" value="Aldehyde Dehydrogenase, Chain A, domain 2"/>
    <property type="match status" value="1"/>
</dbReference>
<name>A0AAD7MX06_9AGAR</name>
<evidence type="ECO:0000256" key="1">
    <source>
        <dbReference type="ARBA" id="ARBA00023002"/>
    </source>
</evidence>
<feature type="region of interest" description="Disordered" evidence="2">
    <location>
        <begin position="21"/>
        <end position="65"/>
    </location>
</feature>
<keyword evidence="1" id="KW-0560">Oxidoreductase</keyword>
<dbReference type="GO" id="GO:0004777">
    <property type="term" value="F:succinate-semialdehyde dehydrogenase (NAD+) activity"/>
    <property type="evidence" value="ECO:0007669"/>
    <property type="project" value="TreeGrafter"/>
</dbReference>
<feature type="compositionally biased region" description="Polar residues" evidence="2">
    <location>
        <begin position="34"/>
        <end position="43"/>
    </location>
</feature>
<feature type="non-terminal residue" evidence="4">
    <location>
        <position position="129"/>
    </location>
</feature>
<dbReference type="InterPro" id="IPR050740">
    <property type="entry name" value="Aldehyde_DH_Superfamily"/>
</dbReference>
<feature type="compositionally biased region" description="Low complexity" evidence="2">
    <location>
        <begin position="52"/>
        <end position="65"/>
    </location>
</feature>
<accession>A0AAD7MX06</accession>
<organism evidence="4 5">
    <name type="scientific">Mycena maculata</name>
    <dbReference type="NCBI Taxonomy" id="230809"/>
    <lineage>
        <taxon>Eukaryota</taxon>
        <taxon>Fungi</taxon>
        <taxon>Dikarya</taxon>
        <taxon>Basidiomycota</taxon>
        <taxon>Agaricomycotina</taxon>
        <taxon>Agaricomycetes</taxon>
        <taxon>Agaricomycetidae</taxon>
        <taxon>Agaricales</taxon>
        <taxon>Marasmiineae</taxon>
        <taxon>Mycenaceae</taxon>
        <taxon>Mycena</taxon>
    </lineage>
</organism>
<dbReference type="PANTHER" id="PTHR43353">
    <property type="entry name" value="SUCCINATE-SEMIALDEHYDE DEHYDROGENASE, MITOCHONDRIAL"/>
    <property type="match status" value="1"/>
</dbReference>
<keyword evidence="5" id="KW-1185">Reference proteome</keyword>
<dbReference type="SUPFAM" id="SSF53720">
    <property type="entry name" value="ALDH-like"/>
    <property type="match status" value="1"/>
</dbReference>
<dbReference type="GO" id="GO:0009450">
    <property type="term" value="P:gamma-aminobutyric acid catabolic process"/>
    <property type="evidence" value="ECO:0007669"/>
    <property type="project" value="TreeGrafter"/>
</dbReference>
<gene>
    <name evidence="4" type="ORF">DFH07DRAFT_710044</name>
</gene>
<protein>
    <recommendedName>
        <fullName evidence="3">Aldehyde dehydrogenase domain-containing protein</fullName>
    </recommendedName>
</protein>
<dbReference type="Pfam" id="PF00171">
    <property type="entry name" value="Aldedh"/>
    <property type="match status" value="1"/>
</dbReference>
<dbReference type="InterPro" id="IPR015590">
    <property type="entry name" value="Aldehyde_DH_dom"/>
</dbReference>
<dbReference type="Proteomes" id="UP001215280">
    <property type="component" value="Unassembled WGS sequence"/>
</dbReference>
<feature type="domain" description="Aldehyde dehydrogenase" evidence="3">
    <location>
        <begin position="1"/>
        <end position="128"/>
    </location>
</feature>
<feature type="non-terminal residue" evidence="4">
    <location>
        <position position="1"/>
    </location>
</feature>
<dbReference type="InterPro" id="IPR016161">
    <property type="entry name" value="Ald_DH/histidinol_DH"/>
</dbReference>
<dbReference type="EMBL" id="JARJLG010000149">
    <property type="protein sequence ID" value="KAJ7736339.1"/>
    <property type="molecule type" value="Genomic_DNA"/>
</dbReference>
<reference evidence="4" key="1">
    <citation type="submission" date="2023-03" db="EMBL/GenBank/DDBJ databases">
        <title>Massive genome expansion in bonnet fungi (Mycena s.s.) driven by repeated elements and novel gene families across ecological guilds.</title>
        <authorList>
            <consortium name="Lawrence Berkeley National Laboratory"/>
            <person name="Harder C.B."/>
            <person name="Miyauchi S."/>
            <person name="Viragh M."/>
            <person name="Kuo A."/>
            <person name="Thoen E."/>
            <person name="Andreopoulos B."/>
            <person name="Lu D."/>
            <person name="Skrede I."/>
            <person name="Drula E."/>
            <person name="Henrissat B."/>
            <person name="Morin E."/>
            <person name="Kohler A."/>
            <person name="Barry K."/>
            <person name="LaButti K."/>
            <person name="Morin E."/>
            <person name="Salamov A."/>
            <person name="Lipzen A."/>
            <person name="Mereny Z."/>
            <person name="Hegedus B."/>
            <person name="Baldrian P."/>
            <person name="Stursova M."/>
            <person name="Weitz H."/>
            <person name="Taylor A."/>
            <person name="Grigoriev I.V."/>
            <person name="Nagy L.G."/>
            <person name="Martin F."/>
            <person name="Kauserud H."/>
        </authorList>
    </citation>
    <scope>NUCLEOTIDE SEQUENCE</scope>
    <source>
        <strain evidence="4">CBHHK188m</strain>
    </source>
</reference>
<dbReference type="AlphaFoldDB" id="A0AAD7MX06"/>
<dbReference type="InterPro" id="IPR016163">
    <property type="entry name" value="Ald_DH_C"/>
</dbReference>
<evidence type="ECO:0000313" key="5">
    <source>
        <dbReference type="Proteomes" id="UP001215280"/>
    </source>
</evidence>